<dbReference type="Proteomes" id="UP000224898">
    <property type="component" value="Segment"/>
</dbReference>
<dbReference type="KEGG" id="vg:55601479"/>
<dbReference type="EMBL" id="KX925554">
    <property type="protein sequence ID" value="APC46327.1"/>
    <property type="molecule type" value="Genomic_DNA"/>
</dbReference>
<proteinExistence type="predicted"/>
<accession>A0A1J0GVW4</accession>
<evidence type="ECO:0000313" key="1">
    <source>
        <dbReference type="EMBL" id="APC46327.1"/>
    </source>
</evidence>
<sequence>MAAIKVKDKYRRKSMPAYGVYEVVGVQPKTVSLKDPNGTVTVVLITVLEKNYNKEN</sequence>
<protein>
    <submittedName>
        <fullName evidence="1">Uncharacterized protein</fullName>
    </submittedName>
</protein>
<evidence type="ECO:0000313" key="2">
    <source>
        <dbReference type="Proteomes" id="UP000224898"/>
    </source>
</evidence>
<keyword evidence="2" id="KW-1185">Reference proteome</keyword>
<dbReference type="GeneID" id="55601479"/>
<name>A0A1J0GVW4_9CAUD</name>
<dbReference type="RefSeq" id="YP_009831790.1">
    <property type="nucleotide sequence ID" value="NC_048650.1"/>
</dbReference>
<reference evidence="1 2" key="1">
    <citation type="submission" date="2016-09" db="EMBL/GenBank/DDBJ databases">
        <title>Complete Genome Sequence of Streptomyces 5a phage BRock.</title>
        <authorList>
            <person name="Crossman A."/>
            <person name="Baron S."/>
            <person name="Jamdagni P."/>
            <person name="Khatri P."/>
            <person name="Sharma D."/>
            <person name="Pandey M."/>
            <person name="Goyal S."/>
            <person name="Kumar S."/>
            <person name="Phogat A."/>
            <person name="Chawla G."/>
            <person name="Pasricha M."/>
            <person name="Gupta K."/>
            <person name="Bazzad D."/>
            <person name="Aggarwal V."/>
            <person name="Poughat A."/>
            <person name="Singh K."/>
            <person name="Rana P."/>
            <person name="Gautam R."/>
            <person name="Sharma V."/>
            <person name="Tyagi D."/>
            <person name="Shahi A."/>
            <person name="Jangra N."/>
            <person name="Malik M."/>
            <person name="Sidhu P.K."/>
            <person name="Malik S."/>
            <person name="Ghalyan Y."/>
            <person name="Sharma S.S."/>
            <person name="Malik A."/>
            <person name="Chuttani R."/>
            <person name="Bamal N."/>
            <person name="Bhadula D."/>
            <person name="Batra A."/>
            <person name="Temple L."/>
            <person name="Nehra K."/>
        </authorList>
    </citation>
    <scope>NUCLEOTIDE SEQUENCE [LARGE SCALE GENOMIC DNA]</scope>
</reference>
<organism evidence="1 2">
    <name type="scientific">Streptomyces phage BRock</name>
    <dbReference type="NCBI Taxonomy" id="1913591"/>
    <lineage>
        <taxon>Viruses</taxon>
        <taxon>Duplodnaviria</taxon>
        <taxon>Heunggongvirae</taxon>
        <taxon>Uroviricota</taxon>
        <taxon>Caudoviricetes</taxon>
        <taxon>Borockvirus</taxon>
        <taxon>Borockvirus brock</taxon>
    </lineage>
</organism>